<keyword evidence="3" id="KW-1185">Reference proteome</keyword>
<evidence type="ECO:0000313" key="2">
    <source>
        <dbReference type="EMBL" id="KAF7814827.1"/>
    </source>
</evidence>
<dbReference type="AlphaFoldDB" id="A0A834T435"/>
<evidence type="ECO:0000256" key="1">
    <source>
        <dbReference type="SAM" id="MobiDB-lite"/>
    </source>
</evidence>
<evidence type="ECO:0000313" key="3">
    <source>
        <dbReference type="Proteomes" id="UP000634136"/>
    </source>
</evidence>
<dbReference type="EMBL" id="JAAIUW010000009">
    <property type="protein sequence ID" value="KAF7814827.1"/>
    <property type="molecule type" value="Genomic_DNA"/>
</dbReference>
<organism evidence="2 3">
    <name type="scientific">Senna tora</name>
    <dbReference type="NCBI Taxonomy" id="362788"/>
    <lineage>
        <taxon>Eukaryota</taxon>
        <taxon>Viridiplantae</taxon>
        <taxon>Streptophyta</taxon>
        <taxon>Embryophyta</taxon>
        <taxon>Tracheophyta</taxon>
        <taxon>Spermatophyta</taxon>
        <taxon>Magnoliopsida</taxon>
        <taxon>eudicotyledons</taxon>
        <taxon>Gunneridae</taxon>
        <taxon>Pentapetalae</taxon>
        <taxon>rosids</taxon>
        <taxon>fabids</taxon>
        <taxon>Fabales</taxon>
        <taxon>Fabaceae</taxon>
        <taxon>Caesalpinioideae</taxon>
        <taxon>Cassia clade</taxon>
        <taxon>Senna</taxon>
    </lineage>
</organism>
<feature type="region of interest" description="Disordered" evidence="1">
    <location>
        <begin position="93"/>
        <end position="123"/>
    </location>
</feature>
<comment type="caution">
    <text evidence="2">The sequence shown here is derived from an EMBL/GenBank/DDBJ whole genome shotgun (WGS) entry which is preliminary data.</text>
</comment>
<protein>
    <submittedName>
        <fullName evidence="2">Uncharacterized protein</fullName>
    </submittedName>
</protein>
<dbReference type="Proteomes" id="UP000634136">
    <property type="component" value="Unassembled WGS sequence"/>
</dbReference>
<accession>A0A834T435</accession>
<gene>
    <name evidence="2" type="ORF">G2W53_028796</name>
</gene>
<proteinExistence type="predicted"/>
<reference evidence="2" key="1">
    <citation type="submission" date="2020-09" db="EMBL/GenBank/DDBJ databases">
        <title>Genome-Enabled Discovery of Anthraquinone Biosynthesis in Senna tora.</title>
        <authorList>
            <person name="Kang S.-H."/>
            <person name="Pandey R.P."/>
            <person name="Lee C.-M."/>
            <person name="Sim J.-S."/>
            <person name="Jeong J.-T."/>
            <person name="Choi B.-S."/>
            <person name="Jung M."/>
            <person name="Ginzburg D."/>
            <person name="Zhao K."/>
            <person name="Won S.Y."/>
            <person name="Oh T.-J."/>
            <person name="Yu Y."/>
            <person name="Kim N.-H."/>
            <person name="Lee O.R."/>
            <person name="Lee T.-H."/>
            <person name="Bashyal P."/>
            <person name="Kim T.-S."/>
            <person name="Lee W.-H."/>
            <person name="Kawkins C."/>
            <person name="Kim C.-K."/>
            <person name="Kim J.S."/>
            <person name="Ahn B.O."/>
            <person name="Rhee S.Y."/>
            <person name="Sohng J.K."/>
        </authorList>
    </citation>
    <scope>NUCLEOTIDE SEQUENCE</scope>
    <source>
        <tissue evidence="2">Leaf</tissue>
    </source>
</reference>
<sequence>MRLGELPVKSATPTLRTRIYISCPSKVHNHGLRCRIPTRKSQSILTLVCNELSSSECRNTGCTTGLETIAQPGIYASPIPSLWDSGTTGYLPYPGGGQNPSGGSLNQGGMIQPYPYPDHQQPRSMATVLQPPHRATKGYRVIPRKRSPKAFSAMLAVNSTTYNMVIWTIRCGGKFQSSVLLALPFTPHSVVLLGSAAFFVELAVASNHGEGFREPVQQGSLQRALVASNSERGCCHVAARLSG</sequence>
<name>A0A834T435_9FABA</name>